<name>A0ABN8PA80_9CNID</name>
<gene>
    <name evidence="1" type="ORF">PLOB_00040319</name>
</gene>
<reference evidence="1 2" key="1">
    <citation type="submission" date="2022-05" db="EMBL/GenBank/DDBJ databases">
        <authorList>
            <consortium name="Genoscope - CEA"/>
            <person name="William W."/>
        </authorList>
    </citation>
    <scope>NUCLEOTIDE SEQUENCE [LARGE SCALE GENOMIC DNA]</scope>
</reference>
<evidence type="ECO:0000313" key="1">
    <source>
        <dbReference type="EMBL" id="CAH3138799.1"/>
    </source>
</evidence>
<accession>A0ABN8PA80</accession>
<dbReference type="EMBL" id="CALNXK010000061">
    <property type="protein sequence ID" value="CAH3138799.1"/>
    <property type="molecule type" value="Genomic_DNA"/>
</dbReference>
<proteinExistence type="predicted"/>
<sequence>FITPCKRRGDPKTKYIGFTGLCLIQGNPKISAVRLGGMYVYGHYAPTLCFVIFENFSDRNVPSPARV</sequence>
<organism evidence="1 2">
    <name type="scientific">Porites lobata</name>
    <dbReference type="NCBI Taxonomy" id="104759"/>
    <lineage>
        <taxon>Eukaryota</taxon>
        <taxon>Metazoa</taxon>
        <taxon>Cnidaria</taxon>
        <taxon>Anthozoa</taxon>
        <taxon>Hexacorallia</taxon>
        <taxon>Scleractinia</taxon>
        <taxon>Fungiina</taxon>
        <taxon>Poritidae</taxon>
        <taxon>Porites</taxon>
    </lineage>
</organism>
<dbReference type="Proteomes" id="UP001159405">
    <property type="component" value="Unassembled WGS sequence"/>
</dbReference>
<keyword evidence="2" id="KW-1185">Reference proteome</keyword>
<comment type="caution">
    <text evidence="1">The sequence shown here is derived from an EMBL/GenBank/DDBJ whole genome shotgun (WGS) entry which is preliminary data.</text>
</comment>
<protein>
    <submittedName>
        <fullName evidence="1">Uncharacterized protein</fullName>
    </submittedName>
</protein>
<evidence type="ECO:0000313" key="2">
    <source>
        <dbReference type="Proteomes" id="UP001159405"/>
    </source>
</evidence>
<feature type="non-terminal residue" evidence="1">
    <location>
        <position position="1"/>
    </location>
</feature>